<name>W9NT60_FUSOX</name>
<organism evidence="1">
    <name type="scientific">Fusarium oxysporum f. sp. pisi HDV247</name>
    <dbReference type="NCBI Taxonomy" id="1080344"/>
    <lineage>
        <taxon>Eukaryota</taxon>
        <taxon>Fungi</taxon>
        <taxon>Dikarya</taxon>
        <taxon>Ascomycota</taxon>
        <taxon>Pezizomycotina</taxon>
        <taxon>Sordariomycetes</taxon>
        <taxon>Hypocreomycetidae</taxon>
        <taxon>Hypocreales</taxon>
        <taxon>Nectriaceae</taxon>
        <taxon>Fusarium</taxon>
        <taxon>Fusarium oxysporum species complex</taxon>
    </lineage>
</organism>
<reference evidence="1" key="1">
    <citation type="submission" date="2011-10" db="EMBL/GenBank/DDBJ databases">
        <title>The Genome Sequence of Fusarium oxysporum HDV247.</title>
        <authorList>
            <consortium name="The Broad Institute Genome Sequencing Platform"/>
            <person name="Ma L.-J."/>
            <person name="Gale L.R."/>
            <person name="Schwartz D.C."/>
            <person name="Zhou S."/>
            <person name="Corby-Kistler H."/>
            <person name="Young S.K."/>
            <person name="Zeng Q."/>
            <person name="Gargeya S."/>
            <person name="Fitzgerald M."/>
            <person name="Haas B."/>
            <person name="Abouelleil A."/>
            <person name="Alvarado L."/>
            <person name="Arachchi H.M."/>
            <person name="Berlin A."/>
            <person name="Brown A."/>
            <person name="Chapman S.B."/>
            <person name="Chen Z."/>
            <person name="Dunbar C."/>
            <person name="Freedman E."/>
            <person name="Gearin G."/>
            <person name="Goldberg J."/>
            <person name="Griggs A."/>
            <person name="Gujja S."/>
            <person name="Heiman D."/>
            <person name="Howarth C."/>
            <person name="Larson L."/>
            <person name="Lui A."/>
            <person name="MacDonald P.J.P."/>
            <person name="Montmayeur A."/>
            <person name="Murphy C."/>
            <person name="Neiman D."/>
            <person name="Pearson M."/>
            <person name="Priest M."/>
            <person name="Roberts A."/>
            <person name="Saif S."/>
            <person name="Shea T."/>
            <person name="Shenoy N."/>
            <person name="Sisk P."/>
            <person name="Stolte C."/>
            <person name="Sykes S."/>
            <person name="Wortman J."/>
            <person name="Nusbaum C."/>
            <person name="Birren B."/>
        </authorList>
    </citation>
    <scope>NUCLEOTIDE SEQUENCE [LARGE SCALE GENOMIC DNA]</scope>
    <source>
        <strain evidence="1">HDV247</strain>
    </source>
</reference>
<reference evidence="1" key="2">
    <citation type="submission" date="2012-05" db="EMBL/GenBank/DDBJ databases">
        <title>Annotation of the Genome Sequence of Fusarium oxysporum HDV247.</title>
        <authorList>
            <consortium name="The Broad Institute Genomics Platform"/>
            <person name="Ma L.-J."/>
            <person name="Corby-Kistler H."/>
            <person name="Broz K."/>
            <person name="Gale L.R."/>
            <person name="Jonkers W."/>
            <person name="O'Donnell K."/>
            <person name="Ploetz R."/>
            <person name="Steinberg C."/>
            <person name="Schwartz D.C."/>
            <person name="VanEtten H."/>
            <person name="Zhou S."/>
            <person name="Young S.K."/>
            <person name="Zeng Q."/>
            <person name="Gargeya S."/>
            <person name="Fitzgerald M."/>
            <person name="Abouelleil A."/>
            <person name="Alvarado L."/>
            <person name="Chapman S.B."/>
            <person name="Gainer-Dewar J."/>
            <person name="Goldberg J."/>
            <person name="Griggs A."/>
            <person name="Gujja S."/>
            <person name="Hansen M."/>
            <person name="Howarth C."/>
            <person name="Imamovic A."/>
            <person name="Ireland A."/>
            <person name="Larimer J."/>
            <person name="McCowan C."/>
            <person name="Murphy C."/>
            <person name="Pearson M."/>
            <person name="Poon T.W."/>
            <person name="Priest M."/>
            <person name="Roberts A."/>
            <person name="Saif S."/>
            <person name="Shea T."/>
            <person name="Sykes S."/>
            <person name="Wortman J."/>
            <person name="Nusbaum C."/>
            <person name="Birren B."/>
        </authorList>
    </citation>
    <scope>NUCLEOTIDE SEQUENCE</scope>
    <source>
        <strain evidence="1">HDV247</strain>
    </source>
</reference>
<dbReference type="Proteomes" id="UP000030751">
    <property type="component" value="Unassembled WGS sequence"/>
</dbReference>
<dbReference type="HOGENOM" id="CLU_3279499_0_0_1"/>
<dbReference type="AlphaFoldDB" id="W9NT60"/>
<gene>
    <name evidence="1" type="ORF">FOVG_13179</name>
</gene>
<proteinExistence type="predicted"/>
<protein>
    <submittedName>
        <fullName evidence="1">Uncharacterized protein</fullName>
    </submittedName>
</protein>
<accession>W9NT60</accession>
<sequence length="41" mass="4666">MAVVRSGKAMVLTLPIFCQADKRRAPARWRKHAASQRPVNF</sequence>
<dbReference type="EMBL" id="JH650977">
    <property type="protein sequence ID" value="EXA36069.1"/>
    <property type="molecule type" value="Genomic_DNA"/>
</dbReference>
<evidence type="ECO:0000313" key="1">
    <source>
        <dbReference type="EMBL" id="EXA36069.1"/>
    </source>
</evidence>